<dbReference type="AlphaFoldDB" id="A0A1Y2CZY6"/>
<organism evidence="1 2">
    <name type="scientific">Rhizoclosmatium globosum</name>
    <dbReference type="NCBI Taxonomy" id="329046"/>
    <lineage>
        <taxon>Eukaryota</taxon>
        <taxon>Fungi</taxon>
        <taxon>Fungi incertae sedis</taxon>
        <taxon>Chytridiomycota</taxon>
        <taxon>Chytridiomycota incertae sedis</taxon>
        <taxon>Chytridiomycetes</taxon>
        <taxon>Chytridiales</taxon>
        <taxon>Chytriomycetaceae</taxon>
        <taxon>Rhizoclosmatium</taxon>
    </lineage>
</organism>
<reference evidence="1 2" key="1">
    <citation type="submission" date="2016-07" db="EMBL/GenBank/DDBJ databases">
        <title>Pervasive Adenine N6-methylation of Active Genes in Fungi.</title>
        <authorList>
            <consortium name="DOE Joint Genome Institute"/>
            <person name="Mondo S.J."/>
            <person name="Dannebaum R.O."/>
            <person name="Kuo R.C."/>
            <person name="Labutti K."/>
            <person name="Haridas S."/>
            <person name="Kuo A."/>
            <person name="Salamov A."/>
            <person name="Ahrendt S.R."/>
            <person name="Lipzen A."/>
            <person name="Sullivan W."/>
            <person name="Andreopoulos W.B."/>
            <person name="Clum A."/>
            <person name="Lindquist E."/>
            <person name="Daum C."/>
            <person name="Ramamoorthy G.K."/>
            <person name="Gryganskyi A."/>
            <person name="Culley D."/>
            <person name="Magnuson J.K."/>
            <person name="James T.Y."/>
            <person name="O'Malley M.A."/>
            <person name="Stajich J.E."/>
            <person name="Spatafora J.W."/>
            <person name="Visel A."/>
            <person name="Grigoriev I.V."/>
        </authorList>
    </citation>
    <scope>NUCLEOTIDE SEQUENCE [LARGE SCALE GENOMIC DNA]</scope>
    <source>
        <strain evidence="1 2">JEL800</strain>
    </source>
</reference>
<proteinExistence type="predicted"/>
<evidence type="ECO:0000313" key="2">
    <source>
        <dbReference type="Proteomes" id="UP000193642"/>
    </source>
</evidence>
<evidence type="ECO:0000313" key="1">
    <source>
        <dbReference type="EMBL" id="ORY52593.1"/>
    </source>
</evidence>
<name>A0A1Y2CZY6_9FUNG</name>
<gene>
    <name evidence="1" type="ORF">BCR33DRAFT_711865</name>
</gene>
<feature type="non-terminal residue" evidence="1">
    <location>
        <position position="53"/>
    </location>
</feature>
<keyword evidence="2" id="KW-1185">Reference proteome</keyword>
<dbReference type="EMBL" id="MCGO01000003">
    <property type="protein sequence ID" value="ORY52593.1"/>
    <property type="molecule type" value="Genomic_DNA"/>
</dbReference>
<protein>
    <submittedName>
        <fullName evidence="1">Uncharacterized protein</fullName>
    </submittedName>
</protein>
<sequence length="53" mass="5844">MKRNSAASPSESGLDPIAQLAVQQIKLLNANVLKPKPPTLPSRNMRTWIQGIY</sequence>
<dbReference type="OrthoDB" id="203678at2759"/>
<accession>A0A1Y2CZY6</accession>
<dbReference type="Proteomes" id="UP000193642">
    <property type="component" value="Unassembled WGS sequence"/>
</dbReference>
<comment type="caution">
    <text evidence="1">The sequence shown here is derived from an EMBL/GenBank/DDBJ whole genome shotgun (WGS) entry which is preliminary data.</text>
</comment>